<reference evidence="2 3" key="1">
    <citation type="submission" date="2018-10" db="EMBL/GenBank/DDBJ databases">
        <title>A high-quality apple genome assembly.</title>
        <authorList>
            <person name="Hu J."/>
        </authorList>
    </citation>
    <scope>NUCLEOTIDE SEQUENCE [LARGE SCALE GENOMIC DNA]</scope>
    <source>
        <strain evidence="3">cv. HFTH1</strain>
        <tissue evidence="2">Young leaf</tissue>
    </source>
</reference>
<evidence type="ECO:0000313" key="3">
    <source>
        <dbReference type="Proteomes" id="UP000290289"/>
    </source>
</evidence>
<evidence type="ECO:0000313" key="2">
    <source>
        <dbReference type="EMBL" id="RXH81089.1"/>
    </source>
</evidence>
<proteinExistence type="predicted"/>
<feature type="compositionally biased region" description="Low complexity" evidence="1">
    <location>
        <begin position="9"/>
        <end position="34"/>
    </location>
</feature>
<comment type="caution">
    <text evidence="2">The sequence shown here is derived from an EMBL/GenBank/DDBJ whole genome shotgun (WGS) entry which is preliminary data.</text>
</comment>
<organism evidence="2 3">
    <name type="scientific">Malus domestica</name>
    <name type="common">Apple</name>
    <name type="synonym">Pyrus malus</name>
    <dbReference type="NCBI Taxonomy" id="3750"/>
    <lineage>
        <taxon>Eukaryota</taxon>
        <taxon>Viridiplantae</taxon>
        <taxon>Streptophyta</taxon>
        <taxon>Embryophyta</taxon>
        <taxon>Tracheophyta</taxon>
        <taxon>Spermatophyta</taxon>
        <taxon>Magnoliopsida</taxon>
        <taxon>eudicotyledons</taxon>
        <taxon>Gunneridae</taxon>
        <taxon>Pentapetalae</taxon>
        <taxon>rosids</taxon>
        <taxon>fabids</taxon>
        <taxon>Rosales</taxon>
        <taxon>Rosaceae</taxon>
        <taxon>Amygdaloideae</taxon>
        <taxon>Maleae</taxon>
        <taxon>Malus</taxon>
    </lineage>
</organism>
<protein>
    <submittedName>
        <fullName evidence="2">Uncharacterized protein</fullName>
    </submittedName>
</protein>
<feature type="region of interest" description="Disordered" evidence="1">
    <location>
        <begin position="1"/>
        <end position="34"/>
    </location>
</feature>
<accession>A0A498IDJ5</accession>
<dbReference type="EMBL" id="RDQH01000338">
    <property type="protein sequence ID" value="RXH81089.1"/>
    <property type="molecule type" value="Genomic_DNA"/>
</dbReference>
<sequence>MAQASGAASSSTTNSSTSSSPTMTSSTGSSPPSSSPLLLRYCHGCGFEATDFGFAFDLPPHQLGHLRHDCFIILV</sequence>
<name>A0A498IDJ5_MALDO</name>
<gene>
    <name evidence="2" type="ORF">DVH24_005003</name>
</gene>
<evidence type="ECO:0000256" key="1">
    <source>
        <dbReference type="SAM" id="MobiDB-lite"/>
    </source>
</evidence>
<dbReference type="AlphaFoldDB" id="A0A498IDJ5"/>
<dbReference type="Proteomes" id="UP000290289">
    <property type="component" value="Chromosome 12"/>
</dbReference>
<keyword evidence="3" id="KW-1185">Reference proteome</keyword>